<evidence type="ECO:0000256" key="1">
    <source>
        <dbReference type="SAM" id="MobiDB-lite"/>
    </source>
</evidence>
<comment type="caution">
    <text evidence="2">The sequence shown here is derived from an EMBL/GenBank/DDBJ whole genome shotgun (WGS) entry which is preliminary data.</text>
</comment>
<gene>
    <name evidence="2" type="ORF">AMELA_G00262460</name>
</gene>
<organism evidence="2 3">
    <name type="scientific">Ameiurus melas</name>
    <name type="common">Black bullhead</name>
    <name type="synonym">Silurus melas</name>
    <dbReference type="NCBI Taxonomy" id="219545"/>
    <lineage>
        <taxon>Eukaryota</taxon>
        <taxon>Metazoa</taxon>
        <taxon>Chordata</taxon>
        <taxon>Craniata</taxon>
        <taxon>Vertebrata</taxon>
        <taxon>Euteleostomi</taxon>
        <taxon>Actinopterygii</taxon>
        <taxon>Neopterygii</taxon>
        <taxon>Teleostei</taxon>
        <taxon>Ostariophysi</taxon>
        <taxon>Siluriformes</taxon>
        <taxon>Ictaluridae</taxon>
        <taxon>Ameiurus</taxon>
    </lineage>
</organism>
<protein>
    <submittedName>
        <fullName evidence="2">Uncharacterized protein</fullName>
    </submittedName>
</protein>
<dbReference type="Proteomes" id="UP000593565">
    <property type="component" value="Unassembled WGS sequence"/>
</dbReference>
<accession>A0A7J5ZPG6</accession>
<dbReference type="AlphaFoldDB" id="A0A7J5ZPG6"/>
<name>A0A7J5ZPG6_AMEME</name>
<keyword evidence="3" id="KW-1185">Reference proteome</keyword>
<sequence length="90" mass="9832">MKYLCTELPLATALKSTERRNSFLTFTRHVNSLSNAGGAAALYCGGGCWCGWTRSSHQAKSSGLHGCHSGGSVSTSWRQNRKSQYRKCKC</sequence>
<evidence type="ECO:0000313" key="2">
    <source>
        <dbReference type="EMBL" id="KAF4072390.1"/>
    </source>
</evidence>
<feature type="compositionally biased region" description="Basic residues" evidence="1">
    <location>
        <begin position="79"/>
        <end position="90"/>
    </location>
</feature>
<evidence type="ECO:0000313" key="3">
    <source>
        <dbReference type="Proteomes" id="UP000593565"/>
    </source>
</evidence>
<dbReference type="EMBL" id="JAAGNN010000025">
    <property type="protein sequence ID" value="KAF4072390.1"/>
    <property type="molecule type" value="Genomic_DNA"/>
</dbReference>
<proteinExistence type="predicted"/>
<feature type="region of interest" description="Disordered" evidence="1">
    <location>
        <begin position="57"/>
        <end position="90"/>
    </location>
</feature>
<feature type="compositionally biased region" description="Low complexity" evidence="1">
    <location>
        <begin position="61"/>
        <end position="74"/>
    </location>
</feature>
<reference evidence="2 3" key="1">
    <citation type="submission" date="2020-02" db="EMBL/GenBank/DDBJ databases">
        <title>A chromosome-scale genome assembly of the black bullhead catfish (Ameiurus melas).</title>
        <authorList>
            <person name="Wen M."/>
            <person name="Zham M."/>
            <person name="Cabau C."/>
            <person name="Klopp C."/>
            <person name="Donnadieu C."/>
            <person name="Roques C."/>
            <person name="Bouchez O."/>
            <person name="Lampietro C."/>
            <person name="Jouanno E."/>
            <person name="Herpin A."/>
            <person name="Louis A."/>
            <person name="Berthelot C."/>
            <person name="Parey E."/>
            <person name="Roest-Crollius H."/>
            <person name="Braasch I."/>
            <person name="Postlethwait J."/>
            <person name="Robinson-Rechavi M."/>
            <person name="Echchiki A."/>
            <person name="Begum T."/>
            <person name="Montfort J."/>
            <person name="Schartl M."/>
            <person name="Bobe J."/>
            <person name="Guiguen Y."/>
        </authorList>
    </citation>
    <scope>NUCLEOTIDE SEQUENCE [LARGE SCALE GENOMIC DNA]</scope>
    <source>
        <strain evidence="2">M_S1</strain>
        <tissue evidence="2">Blood</tissue>
    </source>
</reference>